<feature type="domain" description="SsuA/THI5-like" evidence="1">
    <location>
        <begin position="78"/>
        <end position="272"/>
    </location>
</feature>
<dbReference type="SUPFAM" id="SSF53850">
    <property type="entry name" value="Periplasmic binding protein-like II"/>
    <property type="match status" value="1"/>
</dbReference>
<name>A0A217EF05_9GAMM</name>
<dbReference type="AlphaFoldDB" id="A0A217EF05"/>
<dbReference type="PANTHER" id="PTHR30024:SF21">
    <property type="entry name" value="ABC TRANSPORTER SUBSTRATE-BINDING PROTEIN"/>
    <property type="match status" value="1"/>
</dbReference>
<evidence type="ECO:0000313" key="2">
    <source>
        <dbReference type="EMBL" id="SNQ29063.1"/>
    </source>
</evidence>
<gene>
    <name evidence="2" type="ORF">SAMN05444584_0997</name>
</gene>
<dbReference type="RefSeq" id="WP_088823067.1">
    <property type="nucleotide sequence ID" value="NZ_FZLN01000001.1"/>
</dbReference>
<reference evidence="3" key="1">
    <citation type="submission" date="2017-06" db="EMBL/GenBank/DDBJ databases">
        <authorList>
            <person name="Varghese N."/>
            <person name="Submissions S."/>
        </authorList>
    </citation>
    <scope>NUCLEOTIDE SEQUENCE [LARGE SCALE GENOMIC DNA]</scope>
    <source>
        <strain evidence="3">ANC 5114</strain>
    </source>
</reference>
<evidence type="ECO:0000259" key="1">
    <source>
        <dbReference type="Pfam" id="PF09084"/>
    </source>
</evidence>
<accession>A0A217EF05</accession>
<dbReference type="InterPro" id="IPR015168">
    <property type="entry name" value="SsuA/THI5"/>
</dbReference>
<sequence length="359" mass="39760">MLNSANKKYWWGLPALLLILGGFIFLQQQYSQAASNSSQQKIHKIIIAVPDLTASKNNSSGNLVVDHILLNRLFEKQFKAQHIEVEWRFFKGAGPAINEALVNKQADLAFVGDLAAIIGKANGIDTRLLAATGRHFEAYLGVIPHQNYTRLEQLKGKRIAIWQGTAVQLSFDRFLHSQGFSEKDFKIVNLDSSAMNAALAAKQIDAGWGLMSILALQHKGLVDIPFGSQNTPNHAGSAQSGLIARQEFIDQDPQVTQQIVDVLTQATQWVAQPSHREEAIMQAVKNAGYPLALYQQYLKDQDLGVLFSPLLDEEYLTYLQSGADVAFSSKLIKKQVNVRAWAEQRFIQSSTQKFAATGP</sequence>
<protein>
    <submittedName>
        <fullName evidence="2">Sulfonate transport system substrate-binding protein</fullName>
    </submittedName>
</protein>
<dbReference type="EMBL" id="FZLN01000001">
    <property type="protein sequence ID" value="SNQ29063.1"/>
    <property type="molecule type" value="Genomic_DNA"/>
</dbReference>
<dbReference type="Proteomes" id="UP000243463">
    <property type="component" value="Unassembled WGS sequence"/>
</dbReference>
<dbReference type="Gene3D" id="3.40.190.10">
    <property type="entry name" value="Periplasmic binding protein-like II"/>
    <property type="match status" value="2"/>
</dbReference>
<dbReference type="PANTHER" id="PTHR30024">
    <property type="entry name" value="ALIPHATIC SULFONATES-BINDING PROTEIN-RELATED"/>
    <property type="match status" value="1"/>
</dbReference>
<organism evidence="2 3">
    <name type="scientific">Acinetobacter apis</name>
    <dbReference type="NCBI Taxonomy" id="1229165"/>
    <lineage>
        <taxon>Bacteria</taxon>
        <taxon>Pseudomonadati</taxon>
        <taxon>Pseudomonadota</taxon>
        <taxon>Gammaproteobacteria</taxon>
        <taxon>Moraxellales</taxon>
        <taxon>Moraxellaceae</taxon>
        <taxon>Acinetobacter</taxon>
    </lineage>
</organism>
<keyword evidence="3" id="KW-1185">Reference proteome</keyword>
<dbReference type="OrthoDB" id="9780180at2"/>
<proteinExistence type="predicted"/>
<evidence type="ECO:0000313" key="3">
    <source>
        <dbReference type="Proteomes" id="UP000243463"/>
    </source>
</evidence>
<dbReference type="Pfam" id="PF09084">
    <property type="entry name" value="NMT1"/>
    <property type="match status" value="1"/>
</dbReference>